<dbReference type="Gene3D" id="3.40.50.1700">
    <property type="entry name" value="Glycoside hydrolase family 3 C-terminal domain"/>
    <property type="match status" value="1"/>
</dbReference>
<dbReference type="FunFam" id="3.20.20.300:FF:000005">
    <property type="entry name" value="Periplasmic beta-glucosidase"/>
    <property type="match status" value="1"/>
</dbReference>
<dbReference type="STRING" id="452084.AR438_10530"/>
<comment type="subcellular location">
    <subcellularLocation>
        <location evidence="2">Periplasm</location>
    </subcellularLocation>
</comment>
<dbReference type="Proteomes" id="UP000051682">
    <property type="component" value="Unassembled WGS sequence"/>
</dbReference>
<proteinExistence type="inferred from homology"/>
<dbReference type="InterPro" id="IPR002772">
    <property type="entry name" value="Glyco_hydro_3_C"/>
</dbReference>
<keyword evidence="5 12" id="KW-0732">Signal</keyword>
<evidence type="ECO:0000256" key="8">
    <source>
        <dbReference type="ARBA" id="ARBA00023277"/>
    </source>
</evidence>
<keyword evidence="7 11" id="KW-0378">Hydrolase</keyword>
<dbReference type="RefSeq" id="WP_056015056.1">
    <property type="nucleotide sequence ID" value="NZ_LLYZ01000005.1"/>
</dbReference>
<dbReference type="GO" id="GO:0008422">
    <property type="term" value="F:beta-glucosidase activity"/>
    <property type="evidence" value="ECO:0007669"/>
    <property type="project" value="UniProtKB-EC"/>
</dbReference>
<dbReference type="EC" id="3.2.1.21" evidence="4"/>
<dbReference type="InterPro" id="IPR017853">
    <property type="entry name" value="GH"/>
</dbReference>
<dbReference type="InterPro" id="IPR026891">
    <property type="entry name" value="Fn3-like"/>
</dbReference>
<evidence type="ECO:0000256" key="3">
    <source>
        <dbReference type="ARBA" id="ARBA00005336"/>
    </source>
</evidence>
<dbReference type="PANTHER" id="PTHR42715">
    <property type="entry name" value="BETA-GLUCOSIDASE"/>
    <property type="match status" value="1"/>
</dbReference>
<name>A0A0Q3LS73_9FLAO</name>
<keyword evidence="9 11" id="KW-0326">Glycosidase</keyword>
<dbReference type="FunFam" id="3.40.50.1700:FF:000004">
    <property type="entry name" value="Periplasmic beta-glucosidase"/>
    <property type="match status" value="1"/>
</dbReference>
<protein>
    <recommendedName>
        <fullName evidence="10">Periplasmic beta-glucosidase</fullName>
        <ecNumber evidence="4">3.2.1.21</ecNumber>
    </recommendedName>
</protein>
<gene>
    <name evidence="14" type="ORF">AR438_10530</name>
</gene>
<dbReference type="SMART" id="SM01217">
    <property type="entry name" value="Fn3_like"/>
    <property type="match status" value="1"/>
</dbReference>
<dbReference type="PRINTS" id="PR00133">
    <property type="entry name" value="GLHYDRLASE3"/>
</dbReference>
<feature type="domain" description="Fibronectin type III-like" evidence="13">
    <location>
        <begin position="695"/>
        <end position="764"/>
    </location>
</feature>
<dbReference type="Gene3D" id="2.60.40.10">
    <property type="entry name" value="Immunoglobulins"/>
    <property type="match status" value="1"/>
</dbReference>
<comment type="caution">
    <text evidence="14">The sequence shown here is derived from an EMBL/GenBank/DDBJ whole genome shotgun (WGS) entry which is preliminary data.</text>
</comment>
<evidence type="ECO:0000259" key="13">
    <source>
        <dbReference type="SMART" id="SM01217"/>
    </source>
</evidence>
<dbReference type="Pfam" id="PF01915">
    <property type="entry name" value="Glyco_hydro_3_C"/>
    <property type="match status" value="1"/>
</dbReference>
<reference evidence="14 15" key="1">
    <citation type="submission" date="2015-10" db="EMBL/GenBank/DDBJ databases">
        <title>Chryseobacterium aquaticum genome.</title>
        <authorList>
            <person name="Newman J.D."/>
            <person name="Ferguson M.B."/>
            <person name="Miller J.R."/>
        </authorList>
    </citation>
    <scope>NUCLEOTIDE SEQUENCE [LARGE SCALE GENOMIC DNA]</scope>
    <source>
        <strain evidence="14 15">KCTC 12483</strain>
    </source>
</reference>
<sequence length="776" mass="84989">MSKNLIVIAALALAPMFSAQEIVTKPVQSFQTAQYQAKKKAFVESLLAKMTLDEKIGQLNLPSSGDFTTGLAKSSDIGKKVEQGLVGGLFNIKGADKIRAVQKVAVENSRLKIPLIFGMDVIHGYETTFPIPLGLAASWDMNLIQQSARVAAKEASADGINWTFSPMVDISREPRWGRVSEGSGEDPYLGSEIAKNMVYGYQGNDLSLSNTILACVKHFALYGAGEAGRDYNTVDMSHVRMFNEYFPPYKAAVDAGVASVMASFNEVDGVPATGSRWLQTEVLRNKWNFKGFVVTDYTGIPEMVDHGMGDLQQVSALALKAGIDMDMVGEGFLTTLKKSLAEGKVTQAEINMAAKRILESKYDLGLFDDPYRYGDAKLAAKEVYNLENRNIARNAAAQSMVLMKNENQVLPLKKSGTVAVIGPLVNNSLNMAGTWSVAAKHDKAINLMQGLQANYGKDVKFISAKGANIDYDAKLEDIYAAHGKKTDRDNRSKEVLLKEAVDVANKADVVVLAIGESAEMSGESSSRTEITIPQSQIDLLNELKKTGKPIAVVLFTGRPLALTNMKDVPDAILNVWFAGSEAGNAISDVLFGKVNPSGKLPMTFPRSLGQVPIYYNAKNTGRPLAQDKVDKCQFDRFRSNYMDECNTPLYPFGYGLSYTKFNYSDVTVSNANPKGNQTIQASVTVTNSGNYDGAEVVQLYIRDMVGSITRPVKELKGFQKVMLKKGESKKVTFDITQESLKFYNGDLKYDWESGEFDIMIGTNSEDVKHSKINWTK</sequence>
<evidence type="ECO:0000313" key="14">
    <source>
        <dbReference type="EMBL" id="KQK26009.1"/>
    </source>
</evidence>
<keyword evidence="8" id="KW-0119">Carbohydrate metabolism</keyword>
<comment type="similarity">
    <text evidence="3 11">Belongs to the glycosyl hydrolase 3 family.</text>
</comment>
<dbReference type="SUPFAM" id="SSF51445">
    <property type="entry name" value="(Trans)glycosidases"/>
    <property type="match status" value="1"/>
</dbReference>
<feature type="signal peptide" evidence="12">
    <location>
        <begin position="1"/>
        <end position="19"/>
    </location>
</feature>
<evidence type="ECO:0000256" key="11">
    <source>
        <dbReference type="RuleBase" id="RU361161"/>
    </source>
</evidence>
<evidence type="ECO:0000256" key="4">
    <source>
        <dbReference type="ARBA" id="ARBA00012744"/>
    </source>
</evidence>
<dbReference type="AlphaFoldDB" id="A0A0Q3LS73"/>
<evidence type="ECO:0000256" key="9">
    <source>
        <dbReference type="ARBA" id="ARBA00023295"/>
    </source>
</evidence>
<dbReference type="PROSITE" id="PS00775">
    <property type="entry name" value="GLYCOSYL_HYDROL_F3"/>
    <property type="match status" value="1"/>
</dbReference>
<dbReference type="OrthoDB" id="9805821at2"/>
<dbReference type="SUPFAM" id="SSF52279">
    <property type="entry name" value="Beta-D-glucan exohydrolase, C-terminal domain"/>
    <property type="match status" value="1"/>
</dbReference>
<evidence type="ECO:0000313" key="15">
    <source>
        <dbReference type="Proteomes" id="UP000051682"/>
    </source>
</evidence>
<evidence type="ECO:0000256" key="12">
    <source>
        <dbReference type="SAM" id="SignalP"/>
    </source>
</evidence>
<dbReference type="NCBIfam" id="NF011678">
    <property type="entry name" value="PRK15098.1"/>
    <property type="match status" value="1"/>
</dbReference>
<evidence type="ECO:0000256" key="1">
    <source>
        <dbReference type="ARBA" id="ARBA00000448"/>
    </source>
</evidence>
<keyword evidence="15" id="KW-1185">Reference proteome</keyword>
<dbReference type="InterPro" id="IPR036881">
    <property type="entry name" value="Glyco_hydro_3_C_sf"/>
</dbReference>
<dbReference type="InterPro" id="IPR019800">
    <property type="entry name" value="Glyco_hydro_3_AS"/>
</dbReference>
<dbReference type="GO" id="GO:0005975">
    <property type="term" value="P:carbohydrate metabolic process"/>
    <property type="evidence" value="ECO:0007669"/>
    <property type="project" value="InterPro"/>
</dbReference>
<evidence type="ECO:0000256" key="7">
    <source>
        <dbReference type="ARBA" id="ARBA00022801"/>
    </source>
</evidence>
<dbReference type="EMBL" id="LLYZ01000005">
    <property type="protein sequence ID" value="KQK26009.1"/>
    <property type="molecule type" value="Genomic_DNA"/>
</dbReference>
<evidence type="ECO:0000256" key="5">
    <source>
        <dbReference type="ARBA" id="ARBA00022729"/>
    </source>
</evidence>
<dbReference type="InterPro" id="IPR050288">
    <property type="entry name" value="Cellulose_deg_GH3"/>
</dbReference>
<dbReference type="InterPro" id="IPR013783">
    <property type="entry name" value="Ig-like_fold"/>
</dbReference>
<feature type="chain" id="PRO_5006205311" description="Periplasmic beta-glucosidase" evidence="12">
    <location>
        <begin position="20"/>
        <end position="776"/>
    </location>
</feature>
<dbReference type="Gene3D" id="3.20.20.300">
    <property type="entry name" value="Glycoside hydrolase, family 3, N-terminal domain"/>
    <property type="match status" value="1"/>
</dbReference>
<accession>A0A0Q3LS73</accession>
<comment type="catalytic activity">
    <reaction evidence="1">
        <text>Hydrolysis of terminal, non-reducing beta-D-glucosyl residues with release of beta-D-glucose.</text>
        <dbReference type="EC" id="3.2.1.21"/>
    </reaction>
</comment>
<dbReference type="Pfam" id="PF14310">
    <property type="entry name" value="Fn3-like"/>
    <property type="match status" value="1"/>
</dbReference>
<organism evidence="14 15">
    <name type="scientific">Chryseobacterium aquaticum</name>
    <dbReference type="NCBI Taxonomy" id="452084"/>
    <lineage>
        <taxon>Bacteria</taxon>
        <taxon>Pseudomonadati</taxon>
        <taxon>Bacteroidota</taxon>
        <taxon>Flavobacteriia</taxon>
        <taxon>Flavobacteriales</taxon>
        <taxon>Weeksellaceae</taxon>
        <taxon>Chryseobacterium group</taxon>
        <taxon>Chryseobacterium</taxon>
    </lineage>
</organism>
<evidence type="ECO:0000256" key="2">
    <source>
        <dbReference type="ARBA" id="ARBA00004418"/>
    </source>
</evidence>
<dbReference type="InterPro" id="IPR001764">
    <property type="entry name" value="Glyco_hydro_3_N"/>
</dbReference>
<dbReference type="GO" id="GO:0042597">
    <property type="term" value="C:periplasmic space"/>
    <property type="evidence" value="ECO:0007669"/>
    <property type="project" value="UniProtKB-SubCell"/>
</dbReference>
<dbReference type="Pfam" id="PF00933">
    <property type="entry name" value="Glyco_hydro_3"/>
    <property type="match status" value="1"/>
</dbReference>
<evidence type="ECO:0000256" key="6">
    <source>
        <dbReference type="ARBA" id="ARBA00022764"/>
    </source>
</evidence>
<dbReference type="InterPro" id="IPR036962">
    <property type="entry name" value="Glyco_hydro_3_N_sf"/>
</dbReference>
<keyword evidence="6" id="KW-0574">Periplasm</keyword>
<dbReference type="PANTHER" id="PTHR42715:SF10">
    <property type="entry name" value="BETA-GLUCOSIDASE"/>
    <property type="match status" value="1"/>
</dbReference>
<dbReference type="FunFam" id="2.60.40.10:FF:000495">
    <property type="entry name" value="Periplasmic beta-glucosidase"/>
    <property type="match status" value="1"/>
</dbReference>
<evidence type="ECO:0000256" key="10">
    <source>
        <dbReference type="ARBA" id="ARBA00067498"/>
    </source>
</evidence>